<keyword evidence="2" id="KW-1277">Toxin-antitoxin system</keyword>
<evidence type="ECO:0000313" key="3">
    <source>
        <dbReference type="EMBL" id="SBW04866.1"/>
    </source>
</evidence>
<comment type="similarity">
    <text evidence="1">Belongs to the ParD antitoxin family.</text>
</comment>
<dbReference type="EMBL" id="FLUO01000001">
    <property type="protein sequence ID" value="SBW04866.1"/>
    <property type="molecule type" value="Genomic_DNA"/>
</dbReference>
<dbReference type="Gene3D" id="6.10.10.120">
    <property type="entry name" value="Antitoxin ParD1-like"/>
    <property type="match status" value="1"/>
</dbReference>
<accession>A0A212JZN8</accession>
<dbReference type="InterPro" id="IPR038296">
    <property type="entry name" value="ParD_sf"/>
</dbReference>
<dbReference type="CDD" id="cd22231">
    <property type="entry name" value="RHH_NikR_HicB-like"/>
    <property type="match status" value="1"/>
</dbReference>
<dbReference type="Pfam" id="PF03693">
    <property type="entry name" value="ParD_antitoxin"/>
    <property type="match status" value="1"/>
</dbReference>
<organism evidence="3">
    <name type="scientific">uncultured Alphaproteobacteria bacterium</name>
    <dbReference type="NCBI Taxonomy" id="91750"/>
    <lineage>
        <taxon>Bacteria</taxon>
        <taxon>Pseudomonadati</taxon>
        <taxon>Pseudomonadota</taxon>
        <taxon>Alphaproteobacteria</taxon>
        <taxon>environmental samples</taxon>
    </lineage>
</organism>
<dbReference type="GO" id="GO:0006355">
    <property type="term" value="P:regulation of DNA-templated transcription"/>
    <property type="evidence" value="ECO:0007669"/>
    <property type="project" value="InterPro"/>
</dbReference>
<name>A0A212JZN8_9PROT</name>
<dbReference type="PANTHER" id="PTHR36582:SF2">
    <property type="entry name" value="ANTITOXIN PARD"/>
    <property type="match status" value="1"/>
</dbReference>
<protein>
    <submittedName>
        <fullName evidence="3">Putative addiction module antidote protein, CopG/Arc/MetJ family</fullName>
    </submittedName>
</protein>
<dbReference type="AlphaFoldDB" id="A0A212JZN8"/>
<proteinExistence type="inferred from homology"/>
<evidence type="ECO:0000256" key="2">
    <source>
        <dbReference type="ARBA" id="ARBA00022649"/>
    </source>
</evidence>
<dbReference type="PANTHER" id="PTHR36582">
    <property type="entry name" value="ANTITOXIN PARD"/>
    <property type="match status" value="1"/>
</dbReference>
<dbReference type="NCBIfam" id="TIGR02606">
    <property type="entry name" value="antidote_CC2985"/>
    <property type="match status" value="1"/>
</dbReference>
<dbReference type="InterPro" id="IPR022789">
    <property type="entry name" value="ParD"/>
</dbReference>
<dbReference type="SUPFAM" id="SSF47598">
    <property type="entry name" value="Ribbon-helix-helix"/>
    <property type="match status" value="1"/>
</dbReference>
<sequence length="101" mass="11131">MEELSMAAAEKRTFSLPSEQAVYIDRLVASGTYATSSEVIRAGLRALQERDAAVERWLREEVVPVAAAMQADPDRAIPAETAFNKVRALHARRMKGSDVDL</sequence>
<dbReference type="InterPro" id="IPR010985">
    <property type="entry name" value="Ribbon_hlx_hlx"/>
</dbReference>
<evidence type="ECO:0000256" key="1">
    <source>
        <dbReference type="ARBA" id="ARBA00008580"/>
    </source>
</evidence>
<reference evidence="3" key="1">
    <citation type="submission" date="2016-04" db="EMBL/GenBank/DDBJ databases">
        <authorList>
            <person name="Evans L.H."/>
            <person name="Alamgir A."/>
            <person name="Owens N."/>
            <person name="Weber N.D."/>
            <person name="Virtaneva K."/>
            <person name="Barbian K."/>
            <person name="Babar A."/>
            <person name="Rosenke K."/>
        </authorList>
    </citation>
    <scope>NUCLEOTIDE SEQUENCE</scope>
    <source>
        <strain evidence="3">86</strain>
    </source>
</reference>
<gene>
    <name evidence="3" type="ORF">KL86APRO_11908</name>
</gene>